<reference evidence="2" key="1">
    <citation type="journal article" date="2022" name="Mol. Ecol. Resour.">
        <title>The genomes of chicory, endive, great burdock and yacon provide insights into Asteraceae palaeo-polyploidization history and plant inulin production.</title>
        <authorList>
            <person name="Fan W."/>
            <person name="Wang S."/>
            <person name="Wang H."/>
            <person name="Wang A."/>
            <person name="Jiang F."/>
            <person name="Liu H."/>
            <person name="Zhao H."/>
            <person name="Xu D."/>
            <person name="Zhang Y."/>
        </authorList>
    </citation>
    <scope>NUCLEOTIDE SEQUENCE [LARGE SCALE GENOMIC DNA]</scope>
    <source>
        <strain evidence="2">cv. Punajuju</strain>
    </source>
</reference>
<gene>
    <name evidence="1" type="ORF">L2E82_06010</name>
</gene>
<sequence>MTDSTSSDHHQTLELRTEPLKASNPTTAGEGAVTVGSHSRRRRRKASNVEGKAGSHSRRRRRKGSNGEGDEAGSHSCSVSA</sequence>
<evidence type="ECO:0000313" key="2">
    <source>
        <dbReference type="Proteomes" id="UP001055811"/>
    </source>
</evidence>
<evidence type="ECO:0000313" key="1">
    <source>
        <dbReference type="EMBL" id="KAI3792140.1"/>
    </source>
</evidence>
<organism evidence="1 2">
    <name type="scientific">Cichorium intybus</name>
    <name type="common">Chicory</name>
    <dbReference type="NCBI Taxonomy" id="13427"/>
    <lineage>
        <taxon>Eukaryota</taxon>
        <taxon>Viridiplantae</taxon>
        <taxon>Streptophyta</taxon>
        <taxon>Embryophyta</taxon>
        <taxon>Tracheophyta</taxon>
        <taxon>Spermatophyta</taxon>
        <taxon>Magnoliopsida</taxon>
        <taxon>eudicotyledons</taxon>
        <taxon>Gunneridae</taxon>
        <taxon>Pentapetalae</taxon>
        <taxon>asterids</taxon>
        <taxon>campanulids</taxon>
        <taxon>Asterales</taxon>
        <taxon>Asteraceae</taxon>
        <taxon>Cichorioideae</taxon>
        <taxon>Cichorieae</taxon>
        <taxon>Cichoriinae</taxon>
        <taxon>Cichorium</taxon>
    </lineage>
</organism>
<protein>
    <submittedName>
        <fullName evidence="1">Uncharacterized protein</fullName>
    </submittedName>
</protein>
<reference evidence="1 2" key="2">
    <citation type="journal article" date="2022" name="Mol. Ecol. Resour.">
        <title>The genomes of chicory, endive, great burdock and yacon provide insights into Asteraceae paleo-polyploidization history and plant inulin production.</title>
        <authorList>
            <person name="Fan W."/>
            <person name="Wang S."/>
            <person name="Wang H."/>
            <person name="Wang A."/>
            <person name="Jiang F."/>
            <person name="Liu H."/>
            <person name="Zhao H."/>
            <person name="Xu D."/>
            <person name="Zhang Y."/>
        </authorList>
    </citation>
    <scope>NUCLEOTIDE SEQUENCE [LARGE SCALE GENOMIC DNA]</scope>
    <source>
        <strain evidence="2">cv. Punajuju</strain>
        <tissue evidence="1">Leaves</tissue>
    </source>
</reference>
<proteinExistence type="predicted"/>
<keyword evidence="2" id="KW-1185">Reference proteome</keyword>
<dbReference type="EMBL" id="CM042009">
    <property type="protein sequence ID" value="KAI3792140.1"/>
    <property type="molecule type" value="Genomic_DNA"/>
</dbReference>
<name>A0ACB9HAD5_CICIN</name>
<comment type="caution">
    <text evidence="1">The sequence shown here is derived from an EMBL/GenBank/DDBJ whole genome shotgun (WGS) entry which is preliminary data.</text>
</comment>
<dbReference type="Proteomes" id="UP001055811">
    <property type="component" value="Linkage Group LG01"/>
</dbReference>
<accession>A0ACB9HAD5</accession>